<dbReference type="Proteomes" id="UP000177171">
    <property type="component" value="Unassembled WGS sequence"/>
</dbReference>
<name>A0A1G2LNS7_9BACT</name>
<evidence type="ECO:0008006" key="3">
    <source>
        <dbReference type="Google" id="ProtNLM"/>
    </source>
</evidence>
<dbReference type="PANTHER" id="PTHR42702">
    <property type="entry name" value="NUCLEOTIDE PYROPHOSPHOHYDROLASE"/>
    <property type="match status" value="1"/>
</dbReference>
<evidence type="ECO:0000313" key="2">
    <source>
        <dbReference type="Proteomes" id="UP000177171"/>
    </source>
</evidence>
<protein>
    <recommendedName>
        <fullName evidence="3">NTP pyrophosphohydrolase MazG putative catalytic core domain-containing protein</fullName>
    </recommendedName>
</protein>
<dbReference type="AlphaFoldDB" id="A0A1G2LNS7"/>
<sequence>MFKLKNGTIKHLQYFVACKIKERGFEDETLQERLLLLTEELGELVNACRKISGMHVDQNREISATVGEEIADVINMIFAVGIELGIDIEVEFIKKNKIVDKRVYGRIKKK</sequence>
<proteinExistence type="predicted"/>
<reference evidence="1 2" key="1">
    <citation type="journal article" date="2016" name="Nat. Commun.">
        <title>Thousands of microbial genomes shed light on interconnected biogeochemical processes in an aquifer system.</title>
        <authorList>
            <person name="Anantharaman K."/>
            <person name="Brown C.T."/>
            <person name="Hug L.A."/>
            <person name="Sharon I."/>
            <person name="Castelle C.J."/>
            <person name="Probst A.J."/>
            <person name="Thomas B.C."/>
            <person name="Singh A."/>
            <person name="Wilkins M.J."/>
            <person name="Karaoz U."/>
            <person name="Brodie E.L."/>
            <person name="Williams K.H."/>
            <person name="Hubbard S.S."/>
            <person name="Banfield J.F."/>
        </authorList>
    </citation>
    <scope>NUCLEOTIDE SEQUENCE [LARGE SCALE GENOMIC DNA]</scope>
</reference>
<accession>A0A1G2LNS7</accession>
<dbReference type="Gene3D" id="1.10.287.1080">
    <property type="entry name" value="MazG-like"/>
    <property type="match status" value="1"/>
</dbReference>
<dbReference type="EMBL" id="MHQY01000031">
    <property type="protein sequence ID" value="OHA13278.1"/>
    <property type="molecule type" value="Genomic_DNA"/>
</dbReference>
<comment type="caution">
    <text evidence="1">The sequence shown here is derived from an EMBL/GenBank/DDBJ whole genome shotgun (WGS) entry which is preliminary data.</text>
</comment>
<evidence type="ECO:0000313" key="1">
    <source>
        <dbReference type="EMBL" id="OHA13278.1"/>
    </source>
</evidence>
<organism evidence="1 2">
    <name type="scientific">Candidatus Sungbacteria bacterium RIFCSPLOWO2_12_FULL_41_11</name>
    <dbReference type="NCBI Taxonomy" id="1802286"/>
    <lineage>
        <taxon>Bacteria</taxon>
        <taxon>Candidatus Sungiibacteriota</taxon>
    </lineage>
</organism>
<dbReference type="PANTHER" id="PTHR42702:SF1">
    <property type="entry name" value="REGULATORY PROTEIN FOR BETA-LACTAMASE"/>
    <property type="match status" value="1"/>
</dbReference>
<dbReference type="SUPFAM" id="SSF101386">
    <property type="entry name" value="all-alpha NTP pyrophosphatases"/>
    <property type="match status" value="1"/>
</dbReference>
<gene>
    <name evidence="1" type="ORF">A3G49_01345</name>
</gene>